<comment type="caution">
    <text evidence="1">The sequence shown here is derived from an EMBL/GenBank/DDBJ whole genome shotgun (WGS) entry which is preliminary data.</text>
</comment>
<keyword evidence="2" id="KW-1185">Reference proteome</keyword>
<proteinExistence type="predicted"/>
<name>A0A502C3T4_9GAMM</name>
<dbReference type="AlphaFoldDB" id="A0A502C3T4"/>
<protein>
    <submittedName>
        <fullName evidence="1">DUF2569 family protein</fullName>
    </submittedName>
</protein>
<evidence type="ECO:0000313" key="2">
    <source>
        <dbReference type="Proteomes" id="UP000319486"/>
    </source>
</evidence>
<accession>A0A502C3T4</accession>
<sequence>MIRKSPLKWAYPVDASRHTEVLLLASLLSIRAPSKDLSQTVRAAMGAVIWSAYLLRSQRVKSTFVMRYRASVPPPLPQVAGRAIADARMITATATDPG</sequence>
<dbReference type="Pfam" id="PF10754">
    <property type="entry name" value="DUF2569"/>
    <property type="match status" value="1"/>
</dbReference>
<dbReference type="EMBL" id="RCZO01000006">
    <property type="protein sequence ID" value="TPG08175.1"/>
    <property type="molecule type" value="Genomic_DNA"/>
</dbReference>
<dbReference type="Proteomes" id="UP000319486">
    <property type="component" value="Unassembled WGS sequence"/>
</dbReference>
<dbReference type="InterPro" id="IPR019690">
    <property type="entry name" value="DUF2569"/>
</dbReference>
<dbReference type="RefSeq" id="WP_140652580.1">
    <property type="nucleotide sequence ID" value="NZ_RCZO01000006.1"/>
</dbReference>
<evidence type="ECO:0000313" key="1">
    <source>
        <dbReference type="EMBL" id="TPG08175.1"/>
    </source>
</evidence>
<reference evidence="1 2" key="1">
    <citation type="journal article" date="2019" name="Environ. Microbiol.">
        <title>Species interactions and distinct microbial communities in high Arctic permafrost affected cryosols are associated with the CH4 and CO2 gas fluxes.</title>
        <authorList>
            <person name="Altshuler I."/>
            <person name="Hamel J."/>
            <person name="Turney S."/>
            <person name="Magnuson E."/>
            <person name="Levesque R."/>
            <person name="Greer C."/>
            <person name="Whyte L.G."/>
        </authorList>
    </citation>
    <scope>NUCLEOTIDE SEQUENCE [LARGE SCALE GENOMIC DNA]</scope>
    <source>
        <strain evidence="1 2">S13Y</strain>
    </source>
</reference>
<organism evidence="1 2">
    <name type="scientific">Rhodanobacter glycinis</name>
    <dbReference type="NCBI Taxonomy" id="582702"/>
    <lineage>
        <taxon>Bacteria</taxon>
        <taxon>Pseudomonadati</taxon>
        <taxon>Pseudomonadota</taxon>
        <taxon>Gammaproteobacteria</taxon>
        <taxon>Lysobacterales</taxon>
        <taxon>Rhodanobacteraceae</taxon>
        <taxon>Rhodanobacter</taxon>
    </lineage>
</organism>
<gene>
    <name evidence="1" type="ORF">EAH88_10995</name>
</gene>